<sequence length="495" mass="54905">MKYNGENTKRDTTYHTAPDKTSDIKENEDETTIQQEREDTADQRKDKGWAWVICGGKYSLFTLNVGIRVVGCRPLMIIGGLILCGSYMLNALVPGIAALFVAHGVLYDTYGLQGALLVISGILLNNVVVGALTRPFFSREATQKDVQKKTKNNNTCYSSKNGDLTEDDKTKGFPRKVSENPIAEYSLSVDNVAKYYEPEVSSDGFNDYKSYVKLIATRKRKPRSCSESHNTTVVGTDSTKKTLLPRIDMFGGLGTASSFCSVYSLNVLRQQENKPDIKTDSKSDIAPESGSCSCYDIIDFRILKNRHLLLLLFMCLVSVAGCGLIVIYIPPFAKDHDISNDKIAILVTLMGVCDLFARFSLAWISDSKRFRRDYILGSCLGITGIAVMFNPLYTNFESFVVFSIIYGSFEVCISMAPLLLRDCVGSDRYPTALSLMIQVHGIAFVGFTPLLGLARDLTGSYTLTFYIMGAGILLGSVAVFCEPIFQWLENRRNKL</sequence>
<keyword evidence="2" id="KW-1133">Transmembrane helix</keyword>
<keyword evidence="2" id="KW-0812">Transmembrane</keyword>
<proteinExistence type="predicted"/>
<protein>
    <submittedName>
        <fullName evidence="3">Uncharacterized protein</fullName>
    </submittedName>
</protein>
<feature type="compositionally biased region" description="Polar residues" evidence="1">
    <location>
        <begin position="152"/>
        <end position="162"/>
    </location>
</feature>
<feature type="transmembrane region" description="Helical" evidence="2">
    <location>
        <begin position="308"/>
        <end position="331"/>
    </location>
</feature>
<feature type="transmembrane region" description="Helical" evidence="2">
    <location>
        <begin position="432"/>
        <end position="451"/>
    </location>
</feature>
<feature type="transmembrane region" description="Helical" evidence="2">
    <location>
        <begin position="343"/>
        <end position="362"/>
    </location>
</feature>
<gene>
    <name evidence="3" type="ORF">MEDL_14627</name>
</gene>
<comment type="caution">
    <text evidence="3">The sequence shown here is derived from an EMBL/GenBank/DDBJ whole genome shotgun (WGS) entry which is preliminary data.</text>
</comment>
<feature type="transmembrane region" description="Helical" evidence="2">
    <location>
        <begin position="374"/>
        <end position="393"/>
    </location>
</feature>
<feature type="compositionally biased region" description="Basic and acidic residues" evidence="1">
    <location>
        <begin position="7"/>
        <end position="25"/>
    </location>
</feature>
<feature type="transmembrane region" description="Helical" evidence="2">
    <location>
        <begin position="75"/>
        <end position="102"/>
    </location>
</feature>
<evidence type="ECO:0000313" key="4">
    <source>
        <dbReference type="Proteomes" id="UP000683360"/>
    </source>
</evidence>
<dbReference type="PANTHER" id="PTHR11360:SF306">
    <property type="entry name" value="RE01051P"/>
    <property type="match status" value="1"/>
</dbReference>
<dbReference type="GO" id="GO:0008028">
    <property type="term" value="F:monocarboxylic acid transmembrane transporter activity"/>
    <property type="evidence" value="ECO:0007669"/>
    <property type="project" value="TreeGrafter"/>
</dbReference>
<organism evidence="3 4">
    <name type="scientific">Mytilus edulis</name>
    <name type="common">Blue mussel</name>
    <dbReference type="NCBI Taxonomy" id="6550"/>
    <lineage>
        <taxon>Eukaryota</taxon>
        <taxon>Metazoa</taxon>
        <taxon>Spiralia</taxon>
        <taxon>Lophotrochozoa</taxon>
        <taxon>Mollusca</taxon>
        <taxon>Bivalvia</taxon>
        <taxon>Autobranchia</taxon>
        <taxon>Pteriomorphia</taxon>
        <taxon>Mytilida</taxon>
        <taxon>Mytiloidea</taxon>
        <taxon>Mytilidae</taxon>
        <taxon>Mytilinae</taxon>
        <taxon>Mytilus</taxon>
    </lineage>
</organism>
<evidence type="ECO:0000256" key="1">
    <source>
        <dbReference type="SAM" id="MobiDB-lite"/>
    </source>
</evidence>
<dbReference type="Proteomes" id="UP000683360">
    <property type="component" value="Unassembled WGS sequence"/>
</dbReference>
<dbReference type="PANTHER" id="PTHR11360">
    <property type="entry name" value="MONOCARBOXYLATE TRANSPORTER"/>
    <property type="match status" value="1"/>
</dbReference>
<evidence type="ECO:0000313" key="3">
    <source>
        <dbReference type="EMBL" id="CAG2199962.1"/>
    </source>
</evidence>
<feature type="transmembrane region" description="Helical" evidence="2">
    <location>
        <begin position="399"/>
        <end position="420"/>
    </location>
</feature>
<dbReference type="Pfam" id="PF07690">
    <property type="entry name" value="MFS_1"/>
    <property type="match status" value="1"/>
</dbReference>
<feature type="transmembrane region" description="Helical" evidence="2">
    <location>
        <begin position="463"/>
        <end position="485"/>
    </location>
</feature>
<evidence type="ECO:0000256" key="2">
    <source>
        <dbReference type="SAM" id="Phobius"/>
    </source>
</evidence>
<dbReference type="InterPro" id="IPR036259">
    <property type="entry name" value="MFS_trans_sf"/>
</dbReference>
<name>A0A8S3QYM4_MYTED</name>
<dbReference type="EMBL" id="CAJPWZ010000729">
    <property type="protein sequence ID" value="CAG2199962.1"/>
    <property type="molecule type" value="Genomic_DNA"/>
</dbReference>
<reference evidence="3" key="1">
    <citation type="submission" date="2021-03" db="EMBL/GenBank/DDBJ databases">
        <authorList>
            <person name="Bekaert M."/>
        </authorList>
    </citation>
    <scope>NUCLEOTIDE SEQUENCE</scope>
</reference>
<keyword evidence="2" id="KW-0472">Membrane</keyword>
<dbReference type="InterPro" id="IPR050327">
    <property type="entry name" value="Proton-linked_MCT"/>
</dbReference>
<dbReference type="InterPro" id="IPR011701">
    <property type="entry name" value="MFS"/>
</dbReference>
<dbReference type="OrthoDB" id="2213137at2759"/>
<feature type="region of interest" description="Disordered" evidence="1">
    <location>
        <begin position="1"/>
        <end position="41"/>
    </location>
</feature>
<accession>A0A8S3QYM4</accession>
<dbReference type="AlphaFoldDB" id="A0A8S3QYM4"/>
<feature type="transmembrane region" description="Helical" evidence="2">
    <location>
        <begin position="114"/>
        <end position="137"/>
    </location>
</feature>
<feature type="region of interest" description="Disordered" evidence="1">
    <location>
        <begin position="148"/>
        <end position="175"/>
    </location>
</feature>
<dbReference type="Gene3D" id="1.20.1250.20">
    <property type="entry name" value="MFS general substrate transporter like domains"/>
    <property type="match status" value="1"/>
</dbReference>
<keyword evidence="4" id="KW-1185">Reference proteome</keyword>
<dbReference type="SUPFAM" id="SSF103473">
    <property type="entry name" value="MFS general substrate transporter"/>
    <property type="match status" value="1"/>
</dbReference>